<reference evidence="1" key="1">
    <citation type="submission" date="2022-07" db="EMBL/GenBank/DDBJ databases">
        <title>Phylogenomic reconstructions and comparative analyses of Kickxellomycotina fungi.</title>
        <authorList>
            <person name="Reynolds N.K."/>
            <person name="Stajich J.E."/>
            <person name="Barry K."/>
            <person name="Grigoriev I.V."/>
            <person name="Crous P."/>
            <person name="Smith M.E."/>
        </authorList>
    </citation>
    <scope>NUCLEOTIDE SEQUENCE</scope>
    <source>
        <strain evidence="1">NRRL 5244</strain>
    </source>
</reference>
<evidence type="ECO:0000313" key="1">
    <source>
        <dbReference type="EMBL" id="KAJ1948061.1"/>
    </source>
</evidence>
<proteinExistence type="predicted"/>
<keyword evidence="2" id="KW-1185">Reference proteome</keyword>
<dbReference type="EMBL" id="JANBPW010000849">
    <property type="protein sequence ID" value="KAJ1948061.1"/>
    <property type="molecule type" value="Genomic_DNA"/>
</dbReference>
<name>A0ACC1JD26_9FUNG</name>
<protein>
    <submittedName>
        <fullName evidence="1">Uncharacterized protein</fullName>
    </submittedName>
</protein>
<sequence>MFSEEDIDPHRDPLQISAPQTSDGPEESSAFWPSSHSHVTTESNGDDAHAATDEAQAPTPPPESAKQPAPLLIFSVGHIVDRSKRAPGYTFDVTTNLSSYKRRKYT</sequence>
<feature type="non-terminal residue" evidence="1">
    <location>
        <position position="106"/>
    </location>
</feature>
<accession>A0ACC1JD26</accession>
<evidence type="ECO:0000313" key="2">
    <source>
        <dbReference type="Proteomes" id="UP001150603"/>
    </source>
</evidence>
<comment type="caution">
    <text evidence="1">The sequence shown here is derived from an EMBL/GenBank/DDBJ whole genome shotgun (WGS) entry which is preliminary data.</text>
</comment>
<dbReference type="Proteomes" id="UP001150603">
    <property type="component" value="Unassembled WGS sequence"/>
</dbReference>
<organism evidence="1 2">
    <name type="scientific">Linderina macrospora</name>
    <dbReference type="NCBI Taxonomy" id="4868"/>
    <lineage>
        <taxon>Eukaryota</taxon>
        <taxon>Fungi</taxon>
        <taxon>Fungi incertae sedis</taxon>
        <taxon>Zoopagomycota</taxon>
        <taxon>Kickxellomycotina</taxon>
        <taxon>Kickxellomycetes</taxon>
        <taxon>Kickxellales</taxon>
        <taxon>Kickxellaceae</taxon>
        <taxon>Linderina</taxon>
    </lineage>
</organism>
<gene>
    <name evidence="1" type="ORF">FBU59_001767</name>
</gene>